<dbReference type="STRING" id="1122252.SAMN05660443_0558"/>
<reference evidence="9 10" key="1">
    <citation type="submission" date="2016-10" db="EMBL/GenBank/DDBJ databases">
        <authorList>
            <person name="de Groot N.N."/>
        </authorList>
    </citation>
    <scope>NUCLEOTIDE SEQUENCE [LARGE SCALE GENOMIC DNA]</scope>
    <source>
        <strain evidence="9 10">DSM 18438</strain>
    </source>
</reference>
<evidence type="ECO:0000259" key="8">
    <source>
        <dbReference type="SMART" id="SM00849"/>
    </source>
</evidence>
<dbReference type="Gene3D" id="3.60.15.10">
    <property type="entry name" value="Ribonuclease Z/Hydroxyacylglutathione hydrolase-like"/>
    <property type="match status" value="1"/>
</dbReference>
<comment type="catalytic activity">
    <reaction evidence="1 7">
        <text>an S-(2-hydroxyacyl)glutathione + H2O = a 2-hydroxy carboxylate + glutathione + H(+)</text>
        <dbReference type="Rhea" id="RHEA:21864"/>
        <dbReference type="ChEBI" id="CHEBI:15377"/>
        <dbReference type="ChEBI" id="CHEBI:15378"/>
        <dbReference type="ChEBI" id="CHEBI:57925"/>
        <dbReference type="ChEBI" id="CHEBI:58896"/>
        <dbReference type="ChEBI" id="CHEBI:71261"/>
        <dbReference type="EC" id="3.1.2.6"/>
    </reaction>
</comment>
<dbReference type="CDD" id="cd07723">
    <property type="entry name" value="hydroxyacylglutathione_hydrolase_MBL-fold"/>
    <property type="match status" value="1"/>
</dbReference>
<dbReference type="HAMAP" id="MF_01374">
    <property type="entry name" value="Glyoxalase_2"/>
    <property type="match status" value="1"/>
</dbReference>
<organism evidence="9 10">
    <name type="scientific">Marinospirillum celere</name>
    <dbReference type="NCBI Taxonomy" id="1122252"/>
    <lineage>
        <taxon>Bacteria</taxon>
        <taxon>Pseudomonadati</taxon>
        <taxon>Pseudomonadota</taxon>
        <taxon>Gammaproteobacteria</taxon>
        <taxon>Oceanospirillales</taxon>
        <taxon>Oceanospirillaceae</taxon>
        <taxon>Marinospirillum</taxon>
    </lineage>
</organism>
<comment type="function">
    <text evidence="7">Thiolesterase that catalyzes the hydrolysis of S-D-lactoyl-glutathione to form glutathione and D-lactic acid.</text>
</comment>
<dbReference type="InterPro" id="IPR050110">
    <property type="entry name" value="Glyoxalase_II_hydrolase"/>
</dbReference>
<dbReference type="Proteomes" id="UP000199058">
    <property type="component" value="Unassembled WGS sequence"/>
</dbReference>
<dbReference type="InterPro" id="IPR001279">
    <property type="entry name" value="Metallo-B-lactamas"/>
</dbReference>
<dbReference type="AlphaFoldDB" id="A0A1I1EFQ1"/>
<dbReference type="OrthoDB" id="9802248at2"/>
<comment type="pathway">
    <text evidence="2 7">Secondary metabolite metabolism; methylglyoxal degradation; (R)-lactate from methylglyoxal: step 2/2.</text>
</comment>
<keyword evidence="6 7" id="KW-0862">Zinc</keyword>
<dbReference type="RefSeq" id="WP_091958801.1">
    <property type="nucleotide sequence ID" value="NZ_FOLH01000001.1"/>
</dbReference>
<dbReference type="UniPathway" id="UPA00619">
    <property type="reaction ID" value="UER00676"/>
</dbReference>
<dbReference type="SMART" id="SM00849">
    <property type="entry name" value="Lactamase_B"/>
    <property type="match status" value="1"/>
</dbReference>
<feature type="binding site" evidence="7">
    <location>
        <position position="112"/>
    </location>
    <ligand>
        <name>Zn(2+)</name>
        <dbReference type="ChEBI" id="CHEBI:29105"/>
        <label>1</label>
    </ligand>
</feature>
<dbReference type="Pfam" id="PF16123">
    <property type="entry name" value="HAGH_C"/>
    <property type="match status" value="1"/>
</dbReference>
<evidence type="ECO:0000256" key="1">
    <source>
        <dbReference type="ARBA" id="ARBA00001623"/>
    </source>
</evidence>
<evidence type="ECO:0000256" key="5">
    <source>
        <dbReference type="ARBA" id="ARBA00022801"/>
    </source>
</evidence>
<dbReference type="InterPro" id="IPR035680">
    <property type="entry name" value="Clx_II_MBL"/>
</dbReference>
<comment type="similarity">
    <text evidence="3 7">Belongs to the metallo-beta-lactamase superfamily. Glyoxalase II family.</text>
</comment>
<feature type="binding site" evidence="7">
    <location>
        <position position="57"/>
    </location>
    <ligand>
        <name>Zn(2+)</name>
        <dbReference type="ChEBI" id="CHEBI:29105"/>
        <label>1</label>
    </ligand>
</feature>
<dbReference type="SUPFAM" id="SSF56281">
    <property type="entry name" value="Metallo-hydrolase/oxidoreductase"/>
    <property type="match status" value="1"/>
</dbReference>
<dbReference type="Pfam" id="PF00753">
    <property type="entry name" value="Lactamase_B"/>
    <property type="match status" value="1"/>
</dbReference>
<keyword evidence="4 7" id="KW-0479">Metal-binding</keyword>
<evidence type="ECO:0000313" key="10">
    <source>
        <dbReference type="Proteomes" id="UP000199058"/>
    </source>
</evidence>
<dbReference type="NCBIfam" id="TIGR03413">
    <property type="entry name" value="GSH_gloB"/>
    <property type="match status" value="1"/>
</dbReference>
<evidence type="ECO:0000256" key="2">
    <source>
        <dbReference type="ARBA" id="ARBA00004963"/>
    </source>
</evidence>
<dbReference type="EMBL" id="FOLH01000001">
    <property type="protein sequence ID" value="SFB85576.1"/>
    <property type="molecule type" value="Genomic_DNA"/>
</dbReference>
<dbReference type="EC" id="3.1.2.6" evidence="7"/>
<dbReference type="GO" id="GO:0046872">
    <property type="term" value="F:metal ion binding"/>
    <property type="evidence" value="ECO:0007669"/>
    <property type="project" value="UniProtKB-KW"/>
</dbReference>
<feature type="domain" description="Metallo-beta-lactamase" evidence="8">
    <location>
        <begin position="12"/>
        <end position="171"/>
    </location>
</feature>
<dbReference type="InterPro" id="IPR036866">
    <property type="entry name" value="RibonucZ/Hydroxyglut_hydro"/>
</dbReference>
<gene>
    <name evidence="7" type="primary">gloB</name>
    <name evidence="9" type="ORF">SAMN05660443_0558</name>
</gene>
<accession>A0A1I1EFQ1</accession>
<dbReference type="GO" id="GO:0019243">
    <property type="term" value="P:methylglyoxal catabolic process to D-lactate via S-lactoyl-glutathione"/>
    <property type="evidence" value="ECO:0007669"/>
    <property type="project" value="UniProtKB-UniRule"/>
</dbReference>
<keyword evidence="10" id="KW-1185">Reference proteome</keyword>
<feature type="binding site" evidence="7">
    <location>
        <position position="171"/>
    </location>
    <ligand>
        <name>Zn(2+)</name>
        <dbReference type="ChEBI" id="CHEBI:29105"/>
        <label>2</label>
    </ligand>
</feature>
<feature type="binding site" evidence="7">
    <location>
        <position position="55"/>
    </location>
    <ligand>
        <name>Zn(2+)</name>
        <dbReference type="ChEBI" id="CHEBI:29105"/>
        <label>1</label>
    </ligand>
</feature>
<feature type="binding site" evidence="7">
    <location>
        <position position="133"/>
    </location>
    <ligand>
        <name>Zn(2+)</name>
        <dbReference type="ChEBI" id="CHEBI:29105"/>
        <label>2</label>
    </ligand>
</feature>
<evidence type="ECO:0000256" key="3">
    <source>
        <dbReference type="ARBA" id="ARBA00006759"/>
    </source>
</evidence>
<feature type="binding site" evidence="7">
    <location>
        <position position="60"/>
    </location>
    <ligand>
        <name>Zn(2+)</name>
        <dbReference type="ChEBI" id="CHEBI:29105"/>
        <label>2</label>
    </ligand>
</feature>
<sequence>MLDVIALPAFSDNYIWLLRLRGDKRCWVVDPGEAAPVQRYIQSQDLQLEGILLTHHHPDHIGGVEELAQPSTTIIGSFQDVYRLPKLSLQVAAGDRFQVLGETVQVMEVPGHTLGHLAFYIADQSPPLLFCGDTLFAGGCGRLFEGTPEQMHASLQSLAQLPEKTLVFAAHEYTLKNLQFALEVEPGNQALQERYQACEKLRAEHKPTLPSTIVDEKATNPFLRVEVPEVIQSASNKAQQTSLKEPVDVFATLRKWKDSA</sequence>
<dbReference type="PANTHER" id="PTHR43705">
    <property type="entry name" value="HYDROXYACYLGLUTATHIONE HYDROLASE"/>
    <property type="match status" value="1"/>
</dbReference>
<dbReference type="PIRSF" id="PIRSF005457">
    <property type="entry name" value="Glx"/>
    <property type="match status" value="1"/>
</dbReference>
<evidence type="ECO:0000256" key="6">
    <source>
        <dbReference type="ARBA" id="ARBA00022833"/>
    </source>
</evidence>
<protein>
    <recommendedName>
        <fullName evidence="7">Hydroxyacylglutathione hydrolase</fullName>
        <ecNumber evidence="7">3.1.2.6</ecNumber>
    </recommendedName>
    <alternativeName>
        <fullName evidence="7">Glyoxalase II</fullName>
        <shortName evidence="7">Glx II</shortName>
    </alternativeName>
</protein>
<feature type="binding site" evidence="7">
    <location>
        <position position="133"/>
    </location>
    <ligand>
        <name>Zn(2+)</name>
        <dbReference type="ChEBI" id="CHEBI:29105"/>
        <label>1</label>
    </ligand>
</feature>
<keyword evidence="5 7" id="KW-0378">Hydrolase</keyword>
<comment type="cofactor">
    <cofactor evidence="7">
        <name>Zn(2+)</name>
        <dbReference type="ChEBI" id="CHEBI:29105"/>
    </cofactor>
    <text evidence="7">Binds 2 Zn(2+) ions per subunit.</text>
</comment>
<name>A0A1I1EFQ1_9GAMM</name>
<dbReference type="InterPro" id="IPR032282">
    <property type="entry name" value="HAGH_C"/>
</dbReference>
<evidence type="ECO:0000256" key="7">
    <source>
        <dbReference type="HAMAP-Rule" id="MF_01374"/>
    </source>
</evidence>
<dbReference type="GO" id="GO:0004416">
    <property type="term" value="F:hydroxyacylglutathione hydrolase activity"/>
    <property type="evidence" value="ECO:0007669"/>
    <property type="project" value="UniProtKB-UniRule"/>
</dbReference>
<evidence type="ECO:0000256" key="4">
    <source>
        <dbReference type="ARBA" id="ARBA00022723"/>
    </source>
</evidence>
<evidence type="ECO:0000313" key="9">
    <source>
        <dbReference type="EMBL" id="SFB85576.1"/>
    </source>
</evidence>
<proteinExistence type="inferred from homology"/>
<feature type="binding site" evidence="7">
    <location>
        <position position="59"/>
    </location>
    <ligand>
        <name>Zn(2+)</name>
        <dbReference type="ChEBI" id="CHEBI:29105"/>
        <label>2</label>
    </ligand>
</feature>
<dbReference type="InterPro" id="IPR017782">
    <property type="entry name" value="Hydroxyacylglutathione_Hdrlase"/>
</dbReference>
<comment type="subunit">
    <text evidence="7">Monomer.</text>
</comment>
<dbReference type="PANTHER" id="PTHR43705:SF1">
    <property type="entry name" value="HYDROXYACYLGLUTATHIONE HYDROLASE GLOB"/>
    <property type="match status" value="1"/>
</dbReference>